<evidence type="ECO:0000313" key="1">
    <source>
        <dbReference type="EMBL" id="TCL34783.1"/>
    </source>
</evidence>
<sequence length="33" mass="3840">MQEPSLNKGSCFSPSYRLHLNSPIRHKRSTRIV</sequence>
<gene>
    <name evidence="1" type="ORF">EV691_101218</name>
</gene>
<evidence type="ECO:0000313" key="2">
    <source>
        <dbReference type="Proteomes" id="UP000295169"/>
    </source>
</evidence>
<accession>A0A4R1PUB6</accession>
<reference evidence="1 2" key="1">
    <citation type="submission" date="2019-03" db="EMBL/GenBank/DDBJ databases">
        <title>Genomic Encyclopedia of Type Strains, Phase IV (KMG-IV): sequencing the most valuable type-strain genomes for metagenomic binning, comparative biology and taxonomic classification.</title>
        <authorList>
            <person name="Goeker M."/>
        </authorList>
    </citation>
    <scope>NUCLEOTIDE SEQUENCE [LARGE SCALE GENOMIC DNA]</scope>
    <source>
        <strain evidence="1 2">DSM 2286</strain>
    </source>
</reference>
<name>A0A4R1PUB6_9GAMM</name>
<dbReference type="AlphaFoldDB" id="A0A4R1PUB6"/>
<dbReference type="EMBL" id="SMMU01000001">
    <property type="protein sequence ID" value="TCL34783.1"/>
    <property type="molecule type" value="Genomic_DNA"/>
</dbReference>
<organism evidence="1 2">
    <name type="scientific">Azotobacter chroococcum</name>
    <dbReference type="NCBI Taxonomy" id="353"/>
    <lineage>
        <taxon>Bacteria</taxon>
        <taxon>Pseudomonadati</taxon>
        <taxon>Pseudomonadota</taxon>
        <taxon>Gammaproteobacteria</taxon>
        <taxon>Pseudomonadales</taxon>
        <taxon>Pseudomonadaceae</taxon>
        <taxon>Azotobacter</taxon>
    </lineage>
</organism>
<protein>
    <submittedName>
        <fullName evidence="1">Uncharacterized protein</fullName>
    </submittedName>
</protein>
<comment type="caution">
    <text evidence="1">The sequence shown here is derived from an EMBL/GenBank/DDBJ whole genome shotgun (WGS) entry which is preliminary data.</text>
</comment>
<dbReference type="Proteomes" id="UP000295169">
    <property type="component" value="Unassembled WGS sequence"/>
</dbReference>
<proteinExistence type="predicted"/>